<feature type="compositionally biased region" description="Basic and acidic residues" evidence="2">
    <location>
        <begin position="61"/>
        <end position="79"/>
    </location>
</feature>
<feature type="coiled-coil region" evidence="1">
    <location>
        <begin position="168"/>
        <end position="230"/>
    </location>
</feature>
<reference evidence="3 4" key="1">
    <citation type="submission" date="2022-12" db="EMBL/GenBank/DDBJ databases">
        <title>Chromosome-level genome of Tegillarca granosa.</title>
        <authorList>
            <person name="Kim J."/>
        </authorList>
    </citation>
    <scope>NUCLEOTIDE SEQUENCE [LARGE SCALE GENOMIC DNA]</scope>
    <source>
        <strain evidence="3">Teg-2019</strain>
        <tissue evidence="3">Adductor muscle</tissue>
    </source>
</reference>
<dbReference type="EMBL" id="JARBDR010000246">
    <property type="protein sequence ID" value="KAJ8316832.1"/>
    <property type="molecule type" value="Genomic_DNA"/>
</dbReference>
<dbReference type="PANTHER" id="PTHR28616:SF1">
    <property type="entry name" value="COILED-COIL DOMAIN-CONTAINING PROTEIN 125"/>
    <property type="match status" value="1"/>
</dbReference>
<accession>A0ABQ9FJV3</accession>
<evidence type="ECO:0000256" key="2">
    <source>
        <dbReference type="SAM" id="MobiDB-lite"/>
    </source>
</evidence>
<keyword evidence="1" id="KW-0175">Coiled coil</keyword>
<evidence type="ECO:0000313" key="3">
    <source>
        <dbReference type="EMBL" id="KAJ8316832.1"/>
    </source>
</evidence>
<proteinExistence type="predicted"/>
<evidence type="ECO:0000313" key="4">
    <source>
        <dbReference type="Proteomes" id="UP001217089"/>
    </source>
</evidence>
<dbReference type="Proteomes" id="UP001217089">
    <property type="component" value="Unassembled WGS sequence"/>
</dbReference>
<feature type="compositionally biased region" description="Basic and acidic residues" evidence="2">
    <location>
        <begin position="43"/>
        <end position="54"/>
    </location>
</feature>
<gene>
    <name evidence="3" type="ORF">KUTeg_004736</name>
</gene>
<dbReference type="PANTHER" id="PTHR28616">
    <property type="entry name" value="COILED-COIL DOMAIN-CONTAINING PROTEIN 125"/>
    <property type="match status" value="1"/>
</dbReference>
<organism evidence="3 4">
    <name type="scientific">Tegillarca granosa</name>
    <name type="common">Malaysian cockle</name>
    <name type="synonym">Anadara granosa</name>
    <dbReference type="NCBI Taxonomy" id="220873"/>
    <lineage>
        <taxon>Eukaryota</taxon>
        <taxon>Metazoa</taxon>
        <taxon>Spiralia</taxon>
        <taxon>Lophotrochozoa</taxon>
        <taxon>Mollusca</taxon>
        <taxon>Bivalvia</taxon>
        <taxon>Autobranchia</taxon>
        <taxon>Pteriomorphia</taxon>
        <taxon>Arcoida</taxon>
        <taxon>Arcoidea</taxon>
        <taxon>Arcidae</taxon>
        <taxon>Tegillarca</taxon>
    </lineage>
</organism>
<name>A0ABQ9FJV3_TEGGR</name>
<dbReference type="InterPro" id="IPR034608">
    <property type="entry name" value="CCDC125"/>
</dbReference>
<comment type="caution">
    <text evidence="3">The sequence shown here is derived from an EMBL/GenBank/DDBJ whole genome shotgun (WGS) entry which is preliminary data.</text>
</comment>
<sequence length="502" mass="57864">MTDFDSEDDLRHLECGDLGLGEGLKPGSLLGSRYRSQMSSNENSDKSELLKPSEEEADITEVDRDVENGHEGDHSDHHATQPHHHAQSSLRKLIELKAASRHKHHDKQVKEKFPTYADVPYGTSLKQQKRLFDKSIEDIKRRQRCYSLDSGELGQSKKDEYTQLKMTKADIDMKLSAAEQEVEELKLELETYERRLDAKYKAIAILRKQAADAEAEHSELEKRARHCNTTLAEELNKLHFELNWRESSIEDSQERWTERFDSISKENASLMIVLEERSEELGHANARILALDRERDELLALLDVHERSRYMKSRSRTSDDGYFDYTSTELAVLGACKCRIKNPEPCGCAHAAANMRREMIKMKHESYVGEPCCDLYMELQKRRQEEAYLTADVYKSAFEDQLQRNKLLMLNLANIATPRTSKLVKAKAAVKTLIQILNDESVDLPVVKPMNDRELVLALTEILHERNEAFFHQKLASQVLAEKVKHLEEKLENQDQEVFTPD</sequence>
<feature type="region of interest" description="Disordered" evidence="2">
    <location>
        <begin position="15"/>
        <end position="89"/>
    </location>
</feature>
<keyword evidence="4" id="KW-1185">Reference proteome</keyword>
<protein>
    <submittedName>
        <fullName evidence="3">Uncharacterized protein</fullName>
    </submittedName>
</protein>
<evidence type="ECO:0000256" key="1">
    <source>
        <dbReference type="SAM" id="Coils"/>
    </source>
</evidence>